<reference evidence="5" key="2">
    <citation type="submission" date="2022-10" db="EMBL/GenBank/DDBJ databases">
        <authorList>
            <consortium name="ENA_rothamsted_submissions"/>
            <consortium name="culmorum"/>
            <person name="King R."/>
        </authorList>
    </citation>
    <scope>NUCLEOTIDE SEQUENCE</scope>
</reference>
<gene>
    <name evidence="5" type="ORF">CHIRRI_LOCUS11808</name>
</gene>
<dbReference type="PANTHER" id="PTHR11008">
    <property type="entry name" value="PROTEIN TAKEOUT-LIKE PROTEIN"/>
    <property type="match status" value="1"/>
</dbReference>
<evidence type="ECO:0000256" key="3">
    <source>
        <dbReference type="ARBA" id="ARBA00060902"/>
    </source>
</evidence>
<dbReference type="Pfam" id="PF06585">
    <property type="entry name" value="JHBP"/>
    <property type="match status" value="1"/>
</dbReference>
<evidence type="ECO:0000256" key="1">
    <source>
        <dbReference type="ARBA" id="ARBA00022729"/>
    </source>
</evidence>
<evidence type="ECO:0000256" key="2">
    <source>
        <dbReference type="ARBA" id="ARBA00023108"/>
    </source>
</evidence>
<dbReference type="InterPro" id="IPR038606">
    <property type="entry name" value="To_sf"/>
</dbReference>
<feature type="signal peptide" evidence="4">
    <location>
        <begin position="1"/>
        <end position="20"/>
    </location>
</feature>
<evidence type="ECO:0000313" key="5">
    <source>
        <dbReference type="EMBL" id="CAG9808976.1"/>
    </source>
</evidence>
<dbReference type="GO" id="GO:0005615">
    <property type="term" value="C:extracellular space"/>
    <property type="evidence" value="ECO:0007669"/>
    <property type="project" value="TreeGrafter"/>
</dbReference>
<dbReference type="FunFam" id="3.15.10.30:FF:000001">
    <property type="entry name" value="Takeout-like protein 1"/>
    <property type="match status" value="1"/>
</dbReference>
<reference evidence="5" key="1">
    <citation type="submission" date="2022-01" db="EMBL/GenBank/DDBJ databases">
        <authorList>
            <person name="King R."/>
        </authorList>
    </citation>
    <scope>NUCLEOTIDE SEQUENCE</scope>
</reference>
<dbReference type="AlphaFoldDB" id="A0A9N9S0K2"/>
<comment type="similarity">
    <text evidence="3">Belongs to the TO family.</text>
</comment>
<dbReference type="Gene3D" id="3.15.10.30">
    <property type="entry name" value="Haemolymph juvenile hormone binding protein"/>
    <property type="match status" value="1"/>
</dbReference>
<keyword evidence="2" id="KW-0090">Biological rhythms</keyword>
<organism evidence="5 6">
    <name type="scientific">Chironomus riparius</name>
    <dbReference type="NCBI Taxonomy" id="315576"/>
    <lineage>
        <taxon>Eukaryota</taxon>
        <taxon>Metazoa</taxon>
        <taxon>Ecdysozoa</taxon>
        <taxon>Arthropoda</taxon>
        <taxon>Hexapoda</taxon>
        <taxon>Insecta</taxon>
        <taxon>Pterygota</taxon>
        <taxon>Neoptera</taxon>
        <taxon>Endopterygota</taxon>
        <taxon>Diptera</taxon>
        <taxon>Nematocera</taxon>
        <taxon>Chironomoidea</taxon>
        <taxon>Chironomidae</taxon>
        <taxon>Chironominae</taxon>
        <taxon>Chironomus</taxon>
    </lineage>
</organism>
<keyword evidence="1 4" id="KW-0732">Signal</keyword>
<protein>
    <submittedName>
        <fullName evidence="5">Uncharacterized protein</fullName>
    </submittedName>
</protein>
<dbReference type="EMBL" id="OU895879">
    <property type="protein sequence ID" value="CAG9808976.1"/>
    <property type="molecule type" value="Genomic_DNA"/>
</dbReference>
<proteinExistence type="inferred from homology"/>
<feature type="chain" id="PRO_5040488651" evidence="4">
    <location>
        <begin position="21"/>
        <end position="245"/>
    </location>
</feature>
<name>A0A9N9S0K2_9DIPT</name>
<evidence type="ECO:0000313" key="6">
    <source>
        <dbReference type="Proteomes" id="UP001153620"/>
    </source>
</evidence>
<dbReference type="SMART" id="SM00700">
    <property type="entry name" value="JHBP"/>
    <property type="match status" value="1"/>
</dbReference>
<dbReference type="InterPro" id="IPR010562">
    <property type="entry name" value="Haemolymph_juvenile_hormone-bd"/>
</dbReference>
<accession>A0A9N9S0K2</accession>
<sequence length="245" mass="28173">MLRVLFICFIACLNFLTINSDPLEDIFANCRISKPDFDECLKYALNQLNPLFKYGLPEYGVAPFDPHRQSYVEQFRGNDRAIGGYKLLLKDVSEYGWTQSTITILRTDWKNNALIYTQQFPEKSLDGKYELESKVLGLPVTNSGNWSLVLYDYSQTTTVTRLGPKGSRLKVRVVIDKIGGMSLHISDLLRGRMVLESIADFLINATWQPFLPFIKPLIEDLVSSAFTDIFNDSFRHFPIEKFIKY</sequence>
<dbReference type="OrthoDB" id="8183816at2759"/>
<evidence type="ECO:0000256" key="4">
    <source>
        <dbReference type="SAM" id="SignalP"/>
    </source>
</evidence>
<dbReference type="Proteomes" id="UP001153620">
    <property type="component" value="Chromosome 3"/>
</dbReference>
<dbReference type="PANTHER" id="PTHR11008:SF15">
    <property type="entry name" value="CIRCADIAN CLOCK-CONTROLLED PROTEIN"/>
    <property type="match status" value="1"/>
</dbReference>
<dbReference type="GO" id="GO:0007623">
    <property type="term" value="P:circadian rhythm"/>
    <property type="evidence" value="ECO:0007669"/>
    <property type="project" value="UniProtKB-ARBA"/>
</dbReference>
<keyword evidence="6" id="KW-1185">Reference proteome</keyword>